<organism evidence="1 2">
    <name type="scientific">Puccinia striiformis f. sp. tritici</name>
    <dbReference type="NCBI Taxonomy" id="168172"/>
    <lineage>
        <taxon>Eukaryota</taxon>
        <taxon>Fungi</taxon>
        <taxon>Dikarya</taxon>
        <taxon>Basidiomycota</taxon>
        <taxon>Pucciniomycotina</taxon>
        <taxon>Pucciniomycetes</taxon>
        <taxon>Pucciniales</taxon>
        <taxon>Pucciniaceae</taxon>
        <taxon>Puccinia</taxon>
    </lineage>
</organism>
<comment type="caution">
    <text evidence="1">The sequence shown here is derived from an EMBL/GenBank/DDBJ whole genome shotgun (WGS) entry which is preliminary data.</text>
</comment>
<evidence type="ECO:0000313" key="2">
    <source>
        <dbReference type="Proteomes" id="UP001060170"/>
    </source>
</evidence>
<dbReference type="Proteomes" id="UP001060170">
    <property type="component" value="Chromosome 5"/>
</dbReference>
<gene>
    <name evidence="1" type="ORF">MJO28_005065</name>
</gene>
<dbReference type="EMBL" id="CM045869">
    <property type="protein sequence ID" value="KAI7954665.1"/>
    <property type="molecule type" value="Genomic_DNA"/>
</dbReference>
<evidence type="ECO:0000313" key="1">
    <source>
        <dbReference type="EMBL" id="KAI7954665.1"/>
    </source>
</evidence>
<reference evidence="2" key="1">
    <citation type="journal article" date="2018" name="BMC Genomics">
        <title>Genomic insights into host adaptation between the wheat stripe rust pathogen (Puccinia striiformis f. sp. tritici) and the barley stripe rust pathogen (Puccinia striiformis f. sp. hordei).</title>
        <authorList>
            <person name="Xia C."/>
            <person name="Wang M."/>
            <person name="Yin C."/>
            <person name="Cornejo O.E."/>
            <person name="Hulbert S.H."/>
            <person name="Chen X."/>
        </authorList>
    </citation>
    <scope>NUCLEOTIDE SEQUENCE [LARGE SCALE GENOMIC DNA]</scope>
    <source>
        <strain evidence="2">93-210</strain>
    </source>
</reference>
<keyword evidence="2" id="KW-1185">Reference proteome</keyword>
<reference evidence="2" key="2">
    <citation type="journal article" date="2018" name="Mol. Plant Microbe Interact.">
        <title>Genome sequence resources for the wheat stripe rust pathogen (Puccinia striiformis f. sp. tritici) and the barley stripe rust pathogen (Puccinia striiformis f. sp. hordei).</title>
        <authorList>
            <person name="Xia C."/>
            <person name="Wang M."/>
            <person name="Yin C."/>
            <person name="Cornejo O.E."/>
            <person name="Hulbert S.H."/>
            <person name="Chen X."/>
        </authorList>
    </citation>
    <scope>NUCLEOTIDE SEQUENCE [LARGE SCALE GENOMIC DNA]</scope>
    <source>
        <strain evidence="2">93-210</strain>
    </source>
</reference>
<accession>A0ACC0EJT5</accession>
<reference evidence="1 2" key="3">
    <citation type="journal article" date="2022" name="Microbiol. Spectr.">
        <title>Folding features and dynamics of 3D genome architecture in plant fungal pathogens.</title>
        <authorList>
            <person name="Xia C."/>
        </authorList>
    </citation>
    <scope>NUCLEOTIDE SEQUENCE [LARGE SCALE GENOMIC DNA]</scope>
    <source>
        <strain evidence="1 2">93-210</strain>
    </source>
</reference>
<proteinExistence type="predicted"/>
<protein>
    <submittedName>
        <fullName evidence="1">Uncharacterized protein</fullName>
    </submittedName>
</protein>
<sequence length="100" mass="11072">MRLTLCVSLFAPVALVLAENESPGFFCFRGSNWPRGVCIPNGDSSKSTFAKPKPPNPSAYQSCTDGLSFCCVASVDRYVAHHVCNFFDALSNKYLDFFQY</sequence>
<name>A0ACC0EJT5_9BASI</name>